<feature type="transmembrane region" description="Helical" evidence="5">
    <location>
        <begin position="180"/>
        <end position="202"/>
    </location>
</feature>
<dbReference type="AlphaFoldDB" id="A0A955RXH2"/>
<evidence type="ECO:0000256" key="5">
    <source>
        <dbReference type="SAM" id="Phobius"/>
    </source>
</evidence>
<reference evidence="6" key="2">
    <citation type="journal article" date="2021" name="Microbiome">
        <title>Successional dynamics and alternative stable states in a saline activated sludge microbial community over 9 years.</title>
        <authorList>
            <person name="Wang Y."/>
            <person name="Ye J."/>
            <person name="Ju F."/>
            <person name="Liu L."/>
            <person name="Boyd J.A."/>
            <person name="Deng Y."/>
            <person name="Parks D.H."/>
            <person name="Jiang X."/>
            <person name="Yin X."/>
            <person name="Woodcroft B.J."/>
            <person name="Tyson G.W."/>
            <person name="Hugenholtz P."/>
            <person name="Polz M.F."/>
            <person name="Zhang T."/>
        </authorList>
    </citation>
    <scope>NUCLEOTIDE SEQUENCE</scope>
    <source>
        <strain evidence="6">HKST-UBA02</strain>
    </source>
</reference>
<dbReference type="EMBL" id="JAGQKY010000263">
    <property type="protein sequence ID" value="MCA9398053.1"/>
    <property type="molecule type" value="Genomic_DNA"/>
</dbReference>
<dbReference type="GO" id="GO:0016757">
    <property type="term" value="F:glycosyltransferase activity"/>
    <property type="evidence" value="ECO:0007669"/>
    <property type="project" value="UniProtKB-KW"/>
</dbReference>
<dbReference type="InterPro" id="IPR000537">
    <property type="entry name" value="UbiA_prenyltransferase"/>
</dbReference>
<evidence type="ECO:0000256" key="1">
    <source>
        <dbReference type="ARBA" id="ARBA00004141"/>
    </source>
</evidence>
<comment type="subcellular location">
    <subcellularLocation>
        <location evidence="1">Membrane</location>
        <topology evidence="1">Multi-pass membrane protein</topology>
    </subcellularLocation>
</comment>
<keyword evidence="6" id="KW-0808">Transferase</keyword>
<organism evidence="6 7">
    <name type="scientific">candidate division WWE3 bacterium</name>
    <dbReference type="NCBI Taxonomy" id="2053526"/>
    <lineage>
        <taxon>Bacteria</taxon>
        <taxon>Katanobacteria</taxon>
    </lineage>
</organism>
<feature type="transmembrane region" description="Helical" evidence="5">
    <location>
        <begin position="251"/>
        <end position="268"/>
    </location>
</feature>
<dbReference type="Proteomes" id="UP000699691">
    <property type="component" value="Unassembled WGS sequence"/>
</dbReference>
<evidence type="ECO:0000256" key="2">
    <source>
        <dbReference type="ARBA" id="ARBA00022692"/>
    </source>
</evidence>
<dbReference type="GO" id="GO:0009247">
    <property type="term" value="P:glycolipid biosynthetic process"/>
    <property type="evidence" value="ECO:0007669"/>
    <property type="project" value="TreeGrafter"/>
</dbReference>
<dbReference type="InterPro" id="IPR044878">
    <property type="entry name" value="UbiA_sf"/>
</dbReference>
<feature type="transmembrane region" description="Helical" evidence="5">
    <location>
        <begin position="18"/>
        <end position="38"/>
    </location>
</feature>
<evidence type="ECO:0000313" key="6">
    <source>
        <dbReference type="EMBL" id="MCA9398053.1"/>
    </source>
</evidence>
<feature type="non-terminal residue" evidence="6">
    <location>
        <position position="1"/>
    </location>
</feature>
<comment type="caution">
    <text evidence="6">The sequence shown here is derived from an EMBL/GenBank/DDBJ whole genome shotgun (WGS) entry which is preliminary data.</text>
</comment>
<evidence type="ECO:0000256" key="4">
    <source>
        <dbReference type="ARBA" id="ARBA00023136"/>
    </source>
</evidence>
<dbReference type="NCBIfam" id="NF008977">
    <property type="entry name" value="PRK12324.1-2"/>
    <property type="match status" value="1"/>
</dbReference>
<dbReference type="GO" id="GO:0005886">
    <property type="term" value="C:plasma membrane"/>
    <property type="evidence" value="ECO:0007669"/>
    <property type="project" value="TreeGrafter"/>
</dbReference>
<feature type="transmembrane region" description="Helical" evidence="5">
    <location>
        <begin position="108"/>
        <end position="129"/>
    </location>
</feature>
<dbReference type="PANTHER" id="PTHR11048">
    <property type="entry name" value="PRENYLTRANSFERASES"/>
    <property type="match status" value="1"/>
</dbReference>
<feature type="transmembrane region" description="Helical" evidence="5">
    <location>
        <begin position="59"/>
        <end position="77"/>
    </location>
</feature>
<evidence type="ECO:0000313" key="7">
    <source>
        <dbReference type="Proteomes" id="UP000699691"/>
    </source>
</evidence>
<dbReference type="InterPro" id="IPR039653">
    <property type="entry name" value="Prenyltransferase"/>
</dbReference>
<reference evidence="6" key="1">
    <citation type="submission" date="2020-04" db="EMBL/GenBank/DDBJ databases">
        <authorList>
            <person name="Zhang T."/>
        </authorList>
    </citation>
    <scope>NUCLEOTIDE SEQUENCE</scope>
    <source>
        <strain evidence="6">HKST-UBA02</strain>
    </source>
</reference>
<keyword evidence="3 5" id="KW-1133">Transmembrane helix</keyword>
<dbReference type="CDD" id="cd13963">
    <property type="entry name" value="PT_UbiA_2"/>
    <property type="match status" value="1"/>
</dbReference>
<evidence type="ECO:0000256" key="3">
    <source>
        <dbReference type="ARBA" id="ARBA00022989"/>
    </source>
</evidence>
<accession>A0A955RXH2</accession>
<dbReference type="PANTHER" id="PTHR11048:SF5">
    <property type="entry name" value="DECAPRENYL-PHOSPHATE PHOSPHORIBOSYLTRANSFERASE"/>
    <property type="match status" value="1"/>
</dbReference>
<protein>
    <submittedName>
        <fullName evidence="6">Decaprenyl-phosphate phosphoribosyltransferase</fullName>
        <ecNumber evidence="6">2.4.2.45</ecNumber>
    </submittedName>
</protein>
<keyword evidence="4 5" id="KW-0472">Membrane</keyword>
<sequence>ALLFSKELFNVNHITETILAFILFCLAASAIYVVNDIGDREEDAYHPTKKLRPIASGKVSIHEAQLLVISLLTIVLVTSLLLLPLSFLFVLILYVVLNFFYSSGLKHVVIVDLLIVATGFVLRAIAGAVAINVSISPWLLATTFFAALFIILGKRRHELLSLGEVSKNHRSVLGEYSQEMLDAFLIIATTASIIMYVLYTMAERTIEIFSTANLIYTVIFVVYGIFRAYYLIYQKQQGGAPTEMFLTDRQLQVNMILWVIAVASVIYAG</sequence>
<dbReference type="EC" id="2.4.2.45" evidence="6"/>
<proteinExistence type="predicted"/>
<dbReference type="Pfam" id="PF01040">
    <property type="entry name" value="UbiA"/>
    <property type="match status" value="1"/>
</dbReference>
<feature type="transmembrane region" description="Helical" evidence="5">
    <location>
        <begin position="208"/>
        <end position="230"/>
    </location>
</feature>
<keyword evidence="2 5" id="KW-0812">Transmembrane</keyword>
<dbReference type="GO" id="GO:0016765">
    <property type="term" value="F:transferase activity, transferring alkyl or aryl (other than methyl) groups"/>
    <property type="evidence" value="ECO:0007669"/>
    <property type="project" value="InterPro"/>
</dbReference>
<feature type="transmembrane region" description="Helical" evidence="5">
    <location>
        <begin position="135"/>
        <end position="152"/>
    </location>
</feature>
<name>A0A955RXH2_UNCKA</name>
<dbReference type="Gene3D" id="1.10.357.140">
    <property type="entry name" value="UbiA prenyltransferase"/>
    <property type="match status" value="1"/>
</dbReference>
<keyword evidence="6" id="KW-0328">Glycosyltransferase</keyword>
<gene>
    <name evidence="6" type="ORF">KC573_04440</name>
</gene>